<dbReference type="GO" id="GO:0005829">
    <property type="term" value="C:cytosol"/>
    <property type="evidence" value="ECO:0007669"/>
    <property type="project" value="TreeGrafter"/>
</dbReference>
<gene>
    <name evidence="2" type="ORF">GPU96_11g21820</name>
</gene>
<dbReference type="Pfam" id="PF00009">
    <property type="entry name" value="GTP_EFTU"/>
    <property type="match status" value="1"/>
</dbReference>
<dbReference type="InterPro" id="IPR005225">
    <property type="entry name" value="Small_GTP-bd"/>
</dbReference>
<name>A0A9Q9FCN8_ENCHE</name>
<dbReference type="Gene3D" id="3.40.50.300">
    <property type="entry name" value="P-loop containing nucleotide triphosphate hydrolases"/>
    <property type="match status" value="1"/>
</dbReference>
<dbReference type="Gene3D" id="3.30.70.240">
    <property type="match status" value="1"/>
</dbReference>
<evidence type="ECO:0000313" key="3">
    <source>
        <dbReference type="Proteomes" id="UP001059546"/>
    </source>
</evidence>
<reference evidence="2" key="1">
    <citation type="submission" date="2021-05" db="EMBL/GenBank/DDBJ databases">
        <title>Encephalitozoon hellem ATCC 50604 Complete Genome.</title>
        <authorList>
            <person name="Mascarenhas dos Santos A.C."/>
            <person name="Julian A.T."/>
            <person name="Pombert J.-F."/>
        </authorList>
    </citation>
    <scope>NUCLEOTIDE SEQUENCE</scope>
    <source>
        <strain evidence="2">ATCC 50604</strain>
    </source>
</reference>
<dbReference type="PRINTS" id="PR00315">
    <property type="entry name" value="ELONGATNFCT"/>
</dbReference>
<dbReference type="GO" id="GO:0005525">
    <property type="term" value="F:GTP binding"/>
    <property type="evidence" value="ECO:0007669"/>
    <property type="project" value="InterPro"/>
</dbReference>
<keyword evidence="2" id="KW-0648">Protein biosynthesis</keyword>
<dbReference type="PANTHER" id="PTHR42908:SF3">
    <property type="entry name" value="ELONGATION FACTOR-LIKE GTPASE 1"/>
    <property type="match status" value="1"/>
</dbReference>
<keyword evidence="2" id="KW-0251">Elongation factor</keyword>
<proteinExistence type="predicted"/>
<evidence type="ECO:0000313" key="2">
    <source>
        <dbReference type="EMBL" id="UTX44380.1"/>
    </source>
</evidence>
<dbReference type="GO" id="GO:0043022">
    <property type="term" value="F:ribosome binding"/>
    <property type="evidence" value="ECO:0007669"/>
    <property type="project" value="TreeGrafter"/>
</dbReference>
<dbReference type="InterPro" id="IPR035647">
    <property type="entry name" value="EFG_III/V"/>
</dbReference>
<dbReference type="GO" id="GO:0003746">
    <property type="term" value="F:translation elongation factor activity"/>
    <property type="evidence" value="ECO:0007669"/>
    <property type="project" value="UniProtKB-KW"/>
</dbReference>
<dbReference type="GO" id="GO:0003924">
    <property type="term" value="F:GTPase activity"/>
    <property type="evidence" value="ECO:0007669"/>
    <property type="project" value="InterPro"/>
</dbReference>
<dbReference type="Proteomes" id="UP001059546">
    <property type="component" value="Chromosome XI"/>
</dbReference>
<evidence type="ECO:0000259" key="1">
    <source>
        <dbReference type="PROSITE" id="PS51722"/>
    </source>
</evidence>
<feature type="domain" description="Tr-type G" evidence="1">
    <location>
        <begin position="4"/>
        <end position="210"/>
    </location>
</feature>
<dbReference type="Gene3D" id="2.40.30.10">
    <property type="entry name" value="Translation factors"/>
    <property type="match status" value="1"/>
</dbReference>
<accession>A0A9Q9FCN8</accession>
<dbReference type="SUPFAM" id="SSF54980">
    <property type="entry name" value="EF-G C-terminal domain-like"/>
    <property type="match status" value="1"/>
</dbReference>
<dbReference type="NCBIfam" id="TIGR00231">
    <property type="entry name" value="small_GTP"/>
    <property type="match status" value="1"/>
</dbReference>
<dbReference type="SUPFAM" id="SSF52540">
    <property type="entry name" value="P-loop containing nucleoside triphosphate hydrolases"/>
    <property type="match status" value="1"/>
</dbReference>
<dbReference type="InterPro" id="IPR000795">
    <property type="entry name" value="T_Tr_GTP-bd_dom"/>
</dbReference>
<dbReference type="GO" id="GO:1990904">
    <property type="term" value="C:ribonucleoprotein complex"/>
    <property type="evidence" value="ECO:0007669"/>
    <property type="project" value="TreeGrafter"/>
</dbReference>
<sequence length="678" mass="76489">MEDMRTVIASVVAHIDHGKTSLIDSLVASQGRISRTLAGSVRFLDTREDEQTRGITLKLSAISLRHDGGSYVFIDTPGHVDFESLIQSSSIFSDNFLILVDVNEGITPRTYSLVKYTKGKRCVLAVNKIDKVCSPEELLQKVLSVVSSINGLAGEDLFEWEANNIILCCATLCYGINRKMFRKIVGKDGTLKKAIDLLFHIYKKIEEKDVDKICERFRVASRNRKNILSSMFPLSDCVFDSVSSDTRDHLKVFFGSDLIRLNPVPSSRKPALVGVTAYGILKTPRVYARASVLFVTRLFCGTVRVGDVVYSADGESVTECTVESLYLFGINELVEKSEVSGSNLVCIGGNFLKNSLITDVPVYKMSVRSKVTPFYKFKLVLNDLERLDELKEVFRVMSCTEQFLKVRLNKYKEIEVSCTGKVQSEKIITDLIDSGFEFTVADLEEKFCEYATKPISQAFSLEGLNLKVSVCRAHESGEGTDTCFRRWEDMNRNQFVLASDLCFEMAANVLEMFVSSGPLIREKIYETRFALDLEGDADGMDSDTLYSFLKNSLASVYLLSAPTVAPMFYECNISIQEEFIGEAYKSLSKHNYAVAQESYEEKTGFYVLTVLIPQFLYSSFLEDIRVRTKGTAYLLVKDVGYRFLLDFSRYIEGIRKKKGLFVEEKIVESPSKQRTYKK</sequence>
<dbReference type="EMBL" id="CP075157">
    <property type="protein sequence ID" value="UTX44380.1"/>
    <property type="molecule type" value="Genomic_DNA"/>
</dbReference>
<dbReference type="PROSITE" id="PS51722">
    <property type="entry name" value="G_TR_2"/>
    <property type="match status" value="1"/>
</dbReference>
<dbReference type="PANTHER" id="PTHR42908">
    <property type="entry name" value="TRANSLATION ELONGATION FACTOR-RELATED"/>
    <property type="match status" value="1"/>
</dbReference>
<protein>
    <submittedName>
        <fullName evidence="2">Translation elongation factor 2</fullName>
    </submittedName>
</protein>
<dbReference type="GO" id="GO:0042256">
    <property type="term" value="P:cytosolic ribosome assembly"/>
    <property type="evidence" value="ECO:0007669"/>
    <property type="project" value="TreeGrafter"/>
</dbReference>
<organism evidence="2 3">
    <name type="scientific">Encephalitozoon hellem</name>
    <name type="common">Microsporidian parasite</name>
    <dbReference type="NCBI Taxonomy" id="27973"/>
    <lineage>
        <taxon>Eukaryota</taxon>
        <taxon>Fungi</taxon>
        <taxon>Fungi incertae sedis</taxon>
        <taxon>Microsporidia</taxon>
        <taxon>Unikaryonidae</taxon>
        <taxon>Encephalitozoon</taxon>
    </lineage>
</organism>
<dbReference type="AlphaFoldDB" id="A0A9Q9FCN8"/>
<dbReference type="InterPro" id="IPR027417">
    <property type="entry name" value="P-loop_NTPase"/>
</dbReference>